<dbReference type="Gene3D" id="3.40.50.1820">
    <property type="entry name" value="alpha/beta hydrolase"/>
    <property type="match status" value="1"/>
</dbReference>
<proteinExistence type="inferred from homology"/>
<accession>A0AAI8VQE8</accession>
<dbReference type="PROSITE" id="PS00122">
    <property type="entry name" value="CARBOXYLESTERASE_B_1"/>
    <property type="match status" value="1"/>
</dbReference>
<dbReference type="InterPro" id="IPR002018">
    <property type="entry name" value="CarbesteraseB"/>
</dbReference>
<name>A0AAI8VQE8_9PEZI</name>
<dbReference type="InterPro" id="IPR050309">
    <property type="entry name" value="Type-B_Carboxylest/Lipase"/>
</dbReference>
<evidence type="ECO:0000313" key="6">
    <source>
        <dbReference type="Proteomes" id="UP001295740"/>
    </source>
</evidence>
<keyword evidence="3" id="KW-0732">Signal</keyword>
<evidence type="ECO:0000313" key="5">
    <source>
        <dbReference type="EMBL" id="CAJ2509188.1"/>
    </source>
</evidence>
<dbReference type="InterPro" id="IPR019826">
    <property type="entry name" value="Carboxylesterase_B_AS"/>
</dbReference>
<feature type="domain" description="Carboxylesterase type B" evidence="4">
    <location>
        <begin position="44"/>
        <end position="511"/>
    </location>
</feature>
<dbReference type="PANTHER" id="PTHR11559">
    <property type="entry name" value="CARBOXYLESTERASE"/>
    <property type="match status" value="1"/>
</dbReference>
<comment type="similarity">
    <text evidence="1 3">Belongs to the type-B carboxylesterase/lipase family.</text>
</comment>
<dbReference type="GO" id="GO:0016787">
    <property type="term" value="F:hydrolase activity"/>
    <property type="evidence" value="ECO:0007669"/>
    <property type="project" value="UniProtKB-KW"/>
</dbReference>
<dbReference type="AlphaFoldDB" id="A0AAI8VQE8"/>
<keyword evidence="2 3" id="KW-0378">Hydrolase</keyword>
<reference evidence="5" key="1">
    <citation type="submission" date="2023-10" db="EMBL/GenBank/DDBJ databases">
        <authorList>
            <person name="Hackl T."/>
        </authorList>
    </citation>
    <scope>NUCLEOTIDE SEQUENCE</scope>
</reference>
<dbReference type="EMBL" id="CAUWAG010000012">
    <property type="protein sequence ID" value="CAJ2509188.1"/>
    <property type="molecule type" value="Genomic_DNA"/>
</dbReference>
<dbReference type="Pfam" id="PF00135">
    <property type="entry name" value="COesterase"/>
    <property type="match status" value="1"/>
</dbReference>
<dbReference type="InterPro" id="IPR029058">
    <property type="entry name" value="AB_hydrolase_fold"/>
</dbReference>
<keyword evidence="6" id="KW-1185">Reference proteome</keyword>
<protein>
    <recommendedName>
        <fullName evidence="3">Carboxylic ester hydrolase</fullName>
        <ecNumber evidence="3">3.1.1.-</ecNumber>
    </recommendedName>
</protein>
<gene>
    <name evidence="5" type="ORF">KHLLAP_LOCUS9656</name>
</gene>
<dbReference type="Proteomes" id="UP001295740">
    <property type="component" value="Unassembled WGS sequence"/>
</dbReference>
<comment type="caution">
    <text evidence="5">The sequence shown here is derived from an EMBL/GenBank/DDBJ whole genome shotgun (WGS) entry which is preliminary data.</text>
</comment>
<feature type="signal peptide" evidence="3">
    <location>
        <begin position="1"/>
        <end position="20"/>
    </location>
</feature>
<dbReference type="SUPFAM" id="SSF53474">
    <property type="entry name" value="alpha/beta-Hydrolases"/>
    <property type="match status" value="1"/>
</dbReference>
<feature type="chain" id="PRO_5042318177" description="Carboxylic ester hydrolase" evidence="3">
    <location>
        <begin position="21"/>
        <end position="549"/>
    </location>
</feature>
<evidence type="ECO:0000259" key="4">
    <source>
        <dbReference type="Pfam" id="PF00135"/>
    </source>
</evidence>
<dbReference type="EC" id="3.1.1.-" evidence="3"/>
<organism evidence="5 6">
    <name type="scientific">Anthostomella pinea</name>
    <dbReference type="NCBI Taxonomy" id="933095"/>
    <lineage>
        <taxon>Eukaryota</taxon>
        <taxon>Fungi</taxon>
        <taxon>Dikarya</taxon>
        <taxon>Ascomycota</taxon>
        <taxon>Pezizomycotina</taxon>
        <taxon>Sordariomycetes</taxon>
        <taxon>Xylariomycetidae</taxon>
        <taxon>Xylariales</taxon>
        <taxon>Xylariaceae</taxon>
        <taxon>Anthostomella</taxon>
    </lineage>
</organism>
<evidence type="ECO:0000256" key="2">
    <source>
        <dbReference type="ARBA" id="ARBA00022801"/>
    </source>
</evidence>
<evidence type="ECO:0000256" key="3">
    <source>
        <dbReference type="RuleBase" id="RU361235"/>
    </source>
</evidence>
<sequence length="549" mass="58195">MERVARLVAVGLALIAASSASSVTRDADKPTVDLGYEVHQGTVNSTGNYYIFSNVPYAEQPIDALRFQKPTAPTGNFSDVNKGTNDVMCMQAYPLWIIQLLASDNKTAYAAKTDEFLDAAGQTEACLVLDVRVPVDVFEAGSAANAPVIVWIHGGGFTYGSKSSDGNPAGLIARSQADGGDGVIVVSINYRLGLFGWLAGDDVTPNLGLYDQRLALEWVQQYIGLFGGSPERVTVMGESAGASSVVHHITAYGGTEPAPFQSAIPQSPAFQFNIDLAEAYQKTLTEASSQTGVTVNGVAALSELSSATLSSVNQAVVYNAAMGLFVYGVGPDGTYVPKIPQILLYEGNFNHDINLMISHTSNESVPFTPTNISTSADLLAEVYANFPEASNDTITTLLTDIYPDVLDGTYPWTTQFARAVQIASEIQFSCITGYLARAAAGASHNYVFAYPPGYHAADLPYVWLNGEGAVDDGLPVDANLARALQYYIVAFARSGDPNAGLGGEAVEFPVYGDGGAVLKLAYGGFVVGVDDVKNERCDWIQQAMVDGLI</sequence>
<evidence type="ECO:0000256" key="1">
    <source>
        <dbReference type="ARBA" id="ARBA00005964"/>
    </source>
</evidence>